<evidence type="ECO:0000313" key="2">
    <source>
        <dbReference type="Proteomes" id="UP000249363"/>
    </source>
</evidence>
<dbReference type="RefSeq" id="XP_040733850.1">
    <property type="nucleotide sequence ID" value="XM_040877812.1"/>
</dbReference>
<comment type="caution">
    <text evidence="1">The sequence shown here is derived from an EMBL/GenBank/DDBJ whole genome shotgun (WGS) entry which is preliminary data.</text>
</comment>
<sequence length="222" mass="25054">MGKVGYLRVQLDAREGADIEAFQKWRVDAFANIPGATSKLILTATDAPEEGKPYRSENAYDLSDVDAVNLQHLAAAWKKTSAPMVSSMDLLLYERLNFSSHQNIVALPPKDTVVVANSLTPENDPAVIQDYHDWYEQEHIHKLMAIPGYRLGGRYKLIGCVGSNLEYTGPFLAVHQYDKENGLGGTEWTKSIKSDWTMKIDQRMVKRPHRRVFQVDDAYVLT</sequence>
<dbReference type="GeneID" id="63794562"/>
<evidence type="ECO:0008006" key="3">
    <source>
        <dbReference type="Google" id="ProtNLM"/>
    </source>
</evidence>
<protein>
    <recommendedName>
        <fullName evidence="3">EthD domain-containing protein</fullName>
    </recommendedName>
</protein>
<reference evidence="1 2" key="1">
    <citation type="journal article" date="2017" name="Biotechnol. Biofuels">
        <title>Differential beta-glucosidase expression as a function of carbon source availability in Talaromyces amestolkiae: a genomic and proteomic approach.</title>
        <authorList>
            <person name="de Eugenio L.I."/>
            <person name="Mendez-Liter J.A."/>
            <person name="Nieto-Dominguez M."/>
            <person name="Alonso L."/>
            <person name="Gil-Munoz J."/>
            <person name="Barriuso J."/>
            <person name="Prieto A."/>
            <person name="Martinez M.J."/>
        </authorList>
    </citation>
    <scope>NUCLEOTIDE SEQUENCE [LARGE SCALE GENOMIC DNA]</scope>
    <source>
        <strain evidence="1 2">CIB</strain>
    </source>
</reference>
<dbReference type="OrthoDB" id="2851338at2759"/>
<proteinExistence type="predicted"/>
<evidence type="ECO:0000313" key="1">
    <source>
        <dbReference type="EMBL" id="RAO69334.1"/>
    </source>
</evidence>
<organism evidence="1 2">
    <name type="scientific">Talaromyces amestolkiae</name>
    <dbReference type="NCBI Taxonomy" id="1196081"/>
    <lineage>
        <taxon>Eukaryota</taxon>
        <taxon>Fungi</taxon>
        <taxon>Dikarya</taxon>
        <taxon>Ascomycota</taxon>
        <taxon>Pezizomycotina</taxon>
        <taxon>Eurotiomycetes</taxon>
        <taxon>Eurotiomycetidae</taxon>
        <taxon>Eurotiales</taxon>
        <taxon>Trichocomaceae</taxon>
        <taxon>Talaromyces</taxon>
        <taxon>Talaromyces sect. Talaromyces</taxon>
    </lineage>
</organism>
<dbReference type="Proteomes" id="UP000249363">
    <property type="component" value="Unassembled WGS sequence"/>
</dbReference>
<dbReference type="AlphaFoldDB" id="A0A364L0M6"/>
<dbReference type="EMBL" id="MIKG01000009">
    <property type="protein sequence ID" value="RAO69334.1"/>
    <property type="molecule type" value="Genomic_DNA"/>
</dbReference>
<keyword evidence="2" id="KW-1185">Reference proteome</keyword>
<name>A0A364L0M6_TALAM</name>
<gene>
    <name evidence="1" type="ORF">BHQ10_005346</name>
</gene>
<accession>A0A364L0M6</accession>